<organism evidence="1 2">
    <name type="scientific">Sphingobacterium mizutaii</name>
    <dbReference type="NCBI Taxonomy" id="1010"/>
    <lineage>
        <taxon>Bacteria</taxon>
        <taxon>Pseudomonadati</taxon>
        <taxon>Bacteroidota</taxon>
        <taxon>Sphingobacteriia</taxon>
        <taxon>Sphingobacteriales</taxon>
        <taxon>Sphingobacteriaceae</taxon>
        <taxon>Sphingobacterium</taxon>
    </lineage>
</organism>
<dbReference type="Proteomes" id="UP000215355">
    <property type="component" value="Chromosome 1"/>
</dbReference>
<protein>
    <submittedName>
        <fullName evidence="1">Enterobactin/ferric enterobactin esterase</fullName>
    </submittedName>
</protein>
<dbReference type="SUPFAM" id="SSF53474">
    <property type="entry name" value="alpha/beta-Hydrolases"/>
    <property type="match status" value="1"/>
</dbReference>
<evidence type="ECO:0000313" key="2">
    <source>
        <dbReference type="Proteomes" id="UP000215355"/>
    </source>
</evidence>
<sequence length="382" mass="44576">MSKKFIEIAVNILNNCEHYVGEPLFLAGTFNNWDPQHLLVGTIPPIGQSVRCLIPHVQTGDLELKITRGNWLTLEATRDGKLKSPQVFKVQRDAEINLEIDSWRDLFPRSTASKQVLTLDDHFYFPEMNVYRKVMIYLPKDYQQSGQRYPTIYMHDGQHLFDEARSIGRSGPVEWMVDEFLDGYDSSAIVVAIDHAKDYELRQQEYLVHPVQGTKNALGWHYLEDIVQTLKPFVDSNYRTLPGPMHTSMLGSSIAGLLTLYAGLKYPAVFGTVAIFSPSIWMDEDNLYAYSENMLSKGINRAEQEFYFYMGDRERRFRLMDAHNNMKIDLDRYFEWIKNHFSGKLTRYVNPEGKHGAYYWQKAFEDFYLHWNSKINSIYINK</sequence>
<proteinExistence type="predicted"/>
<gene>
    <name evidence="1" type="ORF">SAMEA4412673_03260</name>
</gene>
<reference evidence="1 2" key="1">
    <citation type="submission" date="2017-06" db="EMBL/GenBank/DDBJ databases">
        <authorList>
            <consortium name="Pathogen Informatics"/>
        </authorList>
    </citation>
    <scope>NUCLEOTIDE SEQUENCE [LARGE SCALE GENOMIC DNA]</scope>
    <source>
        <strain evidence="1 2">NCTC12149</strain>
    </source>
</reference>
<dbReference type="InterPro" id="IPR029058">
    <property type="entry name" value="AB_hydrolase_fold"/>
</dbReference>
<dbReference type="InterPro" id="IPR050583">
    <property type="entry name" value="Mycobacterial_A85_antigen"/>
</dbReference>
<dbReference type="AlphaFoldDB" id="A0AAJ5C1K5"/>
<dbReference type="EMBL" id="LT906468">
    <property type="protein sequence ID" value="SNV56042.1"/>
    <property type="molecule type" value="Genomic_DNA"/>
</dbReference>
<name>A0AAJ5C1K5_9SPHI</name>
<dbReference type="PANTHER" id="PTHR48098:SF6">
    <property type="entry name" value="FERRI-BACILLIBACTIN ESTERASE BESA"/>
    <property type="match status" value="1"/>
</dbReference>
<dbReference type="Gene3D" id="3.40.50.1820">
    <property type="entry name" value="alpha/beta hydrolase"/>
    <property type="match status" value="1"/>
</dbReference>
<dbReference type="InterPro" id="IPR000801">
    <property type="entry name" value="Esterase-like"/>
</dbReference>
<dbReference type="KEGG" id="smiz:4412673_03260"/>
<dbReference type="Pfam" id="PF00756">
    <property type="entry name" value="Esterase"/>
    <property type="match status" value="1"/>
</dbReference>
<evidence type="ECO:0000313" key="1">
    <source>
        <dbReference type="EMBL" id="SNV56042.1"/>
    </source>
</evidence>
<dbReference type="RefSeq" id="WP_093100251.1">
    <property type="nucleotide sequence ID" value="NZ_FNGK01000006.1"/>
</dbReference>
<dbReference type="PANTHER" id="PTHR48098">
    <property type="entry name" value="ENTEROCHELIN ESTERASE-RELATED"/>
    <property type="match status" value="1"/>
</dbReference>
<accession>A0AAJ5C1K5</accession>